<reference evidence="4" key="1">
    <citation type="journal article" date="2022" name="Front. Genet.">
        <title>Chromosome-Scale Assembly of the Dendrobium nobile Genome Provides Insights Into the Molecular Mechanism of the Biosynthesis of the Medicinal Active Ingredient of Dendrobium.</title>
        <authorList>
            <person name="Xu Q."/>
            <person name="Niu S.-C."/>
            <person name="Li K.-L."/>
            <person name="Zheng P.-J."/>
            <person name="Zhang X.-J."/>
            <person name="Jia Y."/>
            <person name="Liu Y."/>
            <person name="Niu Y.-X."/>
            <person name="Yu L.-H."/>
            <person name="Chen D.-F."/>
            <person name="Zhang G.-Q."/>
        </authorList>
    </citation>
    <scope>NUCLEOTIDE SEQUENCE</scope>
    <source>
        <tissue evidence="4">Leaf</tissue>
    </source>
</reference>
<feature type="compositionally biased region" description="Basic and acidic residues" evidence="2">
    <location>
        <begin position="63"/>
        <end position="74"/>
    </location>
</feature>
<dbReference type="InterPro" id="IPR045154">
    <property type="entry name" value="PCF11-like"/>
</dbReference>
<feature type="compositionally biased region" description="Low complexity" evidence="2">
    <location>
        <begin position="675"/>
        <end position="693"/>
    </location>
</feature>
<dbReference type="InterPro" id="IPR013087">
    <property type="entry name" value="Znf_C2H2_type"/>
</dbReference>
<proteinExistence type="predicted"/>
<feature type="region of interest" description="Disordered" evidence="2">
    <location>
        <begin position="431"/>
        <end position="458"/>
    </location>
</feature>
<dbReference type="PANTHER" id="PTHR15921:SF3">
    <property type="entry name" value="PRE-MRNA CLEAVAGE COMPLEX 2 PROTEIN PCF11"/>
    <property type="match status" value="1"/>
</dbReference>
<dbReference type="SUPFAM" id="SSF48464">
    <property type="entry name" value="ENTH/VHS domain"/>
    <property type="match status" value="1"/>
</dbReference>
<dbReference type="Pfam" id="PF04818">
    <property type="entry name" value="CID"/>
    <property type="match status" value="1"/>
</dbReference>
<dbReference type="AlphaFoldDB" id="A0A8T3AKV7"/>
<dbReference type="GO" id="GO:0003729">
    <property type="term" value="F:mRNA binding"/>
    <property type="evidence" value="ECO:0007669"/>
    <property type="project" value="InterPro"/>
</dbReference>
<dbReference type="InterPro" id="IPR008942">
    <property type="entry name" value="ENTH_VHS"/>
</dbReference>
<dbReference type="Pfam" id="PF23228">
    <property type="entry name" value="zf_PCFS4"/>
    <property type="match status" value="1"/>
</dbReference>
<dbReference type="InterPro" id="IPR047415">
    <property type="entry name" value="Pcf11_CID"/>
</dbReference>
<keyword evidence="5" id="KW-1185">Reference proteome</keyword>
<dbReference type="SMR" id="A0A8T3AKV7"/>
<feature type="region of interest" description="Disordered" evidence="2">
    <location>
        <begin position="249"/>
        <end position="283"/>
    </location>
</feature>
<feature type="region of interest" description="Disordered" evidence="2">
    <location>
        <begin position="876"/>
        <end position="899"/>
    </location>
</feature>
<dbReference type="Proteomes" id="UP000829196">
    <property type="component" value="Unassembled WGS sequence"/>
</dbReference>
<dbReference type="EMBL" id="JAGYWB010000015">
    <property type="protein sequence ID" value="KAI0497176.1"/>
    <property type="molecule type" value="Genomic_DNA"/>
</dbReference>
<evidence type="ECO:0000259" key="3">
    <source>
        <dbReference type="PROSITE" id="PS51391"/>
    </source>
</evidence>
<dbReference type="SMART" id="SM00582">
    <property type="entry name" value="RPR"/>
    <property type="match status" value="1"/>
</dbReference>
<dbReference type="GO" id="GO:0005849">
    <property type="term" value="C:mRNA cleavage factor complex"/>
    <property type="evidence" value="ECO:0007669"/>
    <property type="project" value="TreeGrafter"/>
</dbReference>
<feature type="region of interest" description="Disordered" evidence="2">
    <location>
        <begin position="1"/>
        <end position="81"/>
    </location>
</feature>
<dbReference type="InterPro" id="IPR006569">
    <property type="entry name" value="CID_dom"/>
</dbReference>
<comment type="caution">
    <text evidence="4">The sequence shown here is derived from an EMBL/GenBank/DDBJ whole genome shotgun (WGS) entry which is preliminary data.</text>
</comment>
<dbReference type="PANTHER" id="PTHR15921">
    <property type="entry name" value="PRE-MRNA CLEAVAGE COMPLEX II"/>
    <property type="match status" value="1"/>
</dbReference>
<protein>
    <recommendedName>
        <fullName evidence="3">CID domain-containing protein</fullName>
    </recommendedName>
</protein>
<dbReference type="FunFam" id="1.25.40.90:FF:000023">
    <property type="entry name" value="polyadenylation and cleavage factor homolog 4"/>
    <property type="match status" value="1"/>
</dbReference>
<dbReference type="GO" id="GO:0005737">
    <property type="term" value="C:cytoplasm"/>
    <property type="evidence" value="ECO:0007669"/>
    <property type="project" value="TreeGrafter"/>
</dbReference>
<evidence type="ECO:0000256" key="1">
    <source>
        <dbReference type="ARBA" id="ARBA00022664"/>
    </source>
</evidence>
<gene>
    <name evidence="4" type="ORF">KFK09_020398</name>
</gene>
<sequence length="1101" mass="120631">MEMEATRRSILDRSREPGAKKPRLAEESERDRGPSVGVTSDRSRSFSQARPAVGSGGGNPRFKASEREEREEVGRGGASYQQQQQELVAQYRTALTELTFNSKPIITNLTIIAGESLHAAKSIAATVCDNVLEVPSEQKLPSLYLLDSIVKNIGGDYIKYFAARLPQVFCKAYKQVDPSIHHSLRHLFGTWKGVFPTSCLQSIENELGFQHVVNGSSGSTGTRPDAHSQRPSHSIHVNPKYLEARQRFQQSTRGKEISSEDIDEVVAPVDDTERSIRNPSAGSIRQWSELSNKDVQLPQREQPSDFINERKGYKDIRDPVFSSQVPRQQDMGVGRISGGVKDLDELRRTVDQISELDEPNKPYFETGVAAQSTVYRRNGFDANHAYGSYRALKSAPNNSQVASIHSNRTNWPVSKNWKTSEEEEYVWDEMGSRSADYEGARNKRNSLSTDDQDKLPGLQSREWMPMETDQVDSRLKKIDAVNPRSKTVGTEDRVHFPRDGEEHYSQQHRQEIEPRVKKGTWPLPLRDPLLPALGLDHTISTVSGQTECRSTPLGGVLSTNNDNSIMPKSGLQSTLPSSLGSSIDGLGSGGVLGQQRQLLLRSPSPVFLSIPSAPLQKQKLRGLMDQDYLPVHSSQIGQKSNQLADQLNRDPFAPAIHDSFPVLSEKPVQKTHATLNSQPSLPLTSLPVLSPYPEQHRSSLRQSQPDPLMQVVQNETSAPVSQGFSPNKSKGLSGVMHSNCPIDVSRQSNNSNLLASILSTDVLTDKPASGLNIIHPPLPSGPPPAQALTSSASLPTSFAEMTSSHGIAPAFAPLFLGGGRLPPLPPGPPPSISLVGTSSQTINSASIGLNPLSSLLSSLVAKGLITSASTKLPTITSSQMSKESLSQNSDLDASTSTPPLSSKELIICCEASSPHRASLDDSLIGIQFKTEIIREFHPLVIDSLLDNLKHRCMKCGLRLRHQHELQSHLDWHNSNDSEISSMDKACRRWYSSISSWISGDVTPPCGPVPIIPIEAAPSQEIPEPMVTADERQSICALCGEPFEDFYSIQRDEWMYKGTTYLNLTDEKCVSSGMENSIVEVPIVHAKCISASAVNGDFTGYS</sequence>
<keyword evidence="1" id="KW-0507">mRNA processing</keyword>
<feature type="compositionally biased region" description="Basic and acidic residues" evidence="2">
    <location>
        <begin position="1"/>
        <end position="33"/>
    </location>
</feature>
<dbReference type="GO" id="GO:0000993">
    <property type="term" value="F:RNA polymerase II complex binding"/>
    <property type="evidence" value="ECO:0007669"/>
    <property type="project" value="InterPro"/>
</dbReference>
<accession>A0A8T3AKV7</accession>
<dbReference type="OrthoDB" id="2129491at2759"/>
<dbReference type="InterPro" id="IPR057242">
    <property type="entry name" value="PCFS4-like"/>
</dbReference>
<name>A0A8T3AKV7_DENNO</name>
<evidence type="ECO:0000256" key="2">
    <source>
        <dbReference type="SAM" id="MobiDB-lite"/>
    </source>
</evidence>
<dbReference type="CDD" id="cd16982">
    <property type="entry name" value="CID_Pcf11"/>
    <property type="match status" value="1"/>
</dbReference>
<feature type="region of interest" description="Disordered" evidence="2">
    <location>
        <begin position="670"/>
        <end position="704"/>
    </location>
</feature>
<dbReference type="PROSITE" id="PS00028">
    <property type="entry name" value="ZINC_FINGER_C2H2_1"/>
    <property type="match status" value="1"/>
</dbReference>
<dbReference type="Gene3D" id="1.25.40.90">
    <property type="match status" value="1"/>
</dbReference>
<evidence type="ECO:0000313" key="4">
    <source>
        <dbReference type="EMBL" id="KAI0497176.1"/>
    </source>
</evidence>
<dbReference type="GO" id="GO:0031124">
    <property type="term" value="P:mRNA 3'-end processing"/>
    <property type="evidence" value="ECO:0007669"/>
    <property type="project" value="InterPro"/>
</dbReference>
<dbReference type="PROSITE" id="PS51391">
    <property type="entry name" value="CID"/>
    <property type="match status" value="1"/>
</dbReference>
<evidence type="ECO:0000313" key="5">
    <source>
        <dbReference type="Proteomes" id="UP000829196"/>
    </source>
</evidence>
<feature type="domain" description="CID" evidence="3">
    <location>
        <begin position="83"/>
        <end position="211"/>
    </location>
</feature>
<feature type="compositionally biased region" description="Polar residues" evidence="2">
    <location>
        <begin position="37"/>
        <end position="48"/>
    </location>
</feature>
<feature type="region of interest" description="Disordered" evidence="2">
    <location>
        <begin position="214"/>
        <end position="236"/>
    </location>
</feature>
<organism evidence="4 5">
    <name type="scientific">Dendrobium nobile</name>
    <name type="common">Orchid</name>
    <dbReference type="NCBI Taxonomy" id="94219"/>
    <lineage>
        <taxon>Eukaryota</taxon>
        <taxon>Viridiplantae</taxon>
        <taxon>Streptophyta</taxon>
        <taxon>Embryophyta</taxon>
        <taxon>Tracheophyta</taxon>
        <taxon>Spermatophyta</taxon>
        <taxon>Magnoliopsida</taxon>
        <taxon>Liliopsida</taxon>
        <taxon>Asparagales</taxon>
        <taxon>Orchidaceae</taxon>
        <taxon>Epidendroideae</taxon>
        <taxon>Malaxideae</taxon>
        <taxon>Dendrobiinae</taxon>
        <taxon>Dendrobium</taxon>
    </lineage>
</organism>
<dbReference type="GO" id="GO:0006369">
    <property type="term" value="P:termination of RNA polymerase II transcription"/>
    <property type="evidence" value="ECO:0007669"/>
    <property type="project" value="InterPro"/>
</dbReference>